<dbReference type="Gene3D" id="1.10.3290.10">
    <property type="entry name" value="Fido-like domain"/>
    <property type="match status" value="2"/>
</dbReference>
<keyword evidence="8" id="KW-0802">TPR repeat</keyword>
<evidence type="ECO:0000256" key="9">
    <source>
        <dbReference type="ARBA" id="ARBA00022840"/>
    </source>
</evidence>
<feature type="active site" evidence="16">
    <location>
        <position position="313"/>
    </location>
</feature>
<accession>A0A0N4U853</accession>
<dbReference type="GO" id="GO:0070733">
    <property type="term" value="F:AMPylase activity"/>
    <property type="evidence" value="ECO:0007669"/>
    <property type="project" value="UniProtKB-EC"/>
</dbReference>
<dbReference type="WBParaSite" id="DME_0000320101-mRNA-1">
    <property type="protein sequence ID" value="DME_0000320101-mRNA-1"/>
    <property type="gene ID" value="DME_0000320101"/>
</dbReference>
<dbReference type="PANTHER" id="PTHR13504:SF34">
    <property type="entry name" value="PROTEIN ADENYLYLTRANSFERASE FICD"/>
    <property type="match status" value="1"/>
</dbReference>
<dbReference type="PANTHER" id="PTHR13504">
    <property type="entry name" value="FIDO DOMAIN-CONTAINING PROTEIN DDB_G0283145"/>
    <property type="match status" value="1"/>
</dbReference>
<keyword evidence="24" id="KW-1185">Reference proteome</keyword>
<dbReference type="Proteomes" id="UP000274756">
    <property type="component" value="Unassembled WGS sequence"/>
</dbReference>
<evidence type="ECO:0000256" key="20">
    <source>
        <dbReference type="SAM" id="Phobius"/>
    </source>
</evidence>
<evidence type="ECO:0000256" key="16">
    <source>
        <dbReference type="PIRSR" id="PIRSR640198-1"/>
    </source>
</evidence>
<comment type="subcellular location">
    <subcellularLocation>
        <location evidence="1">Membrane</location>
        <topology evidence="1">Single-pass membrane protein</topology>
    </subcellularLocation>
</comment>
<evidence type="ECO:0000256" key="11">
    <source>
        <dbReference type="ARBA" id="ARBA00023136"/>
    </source>
</evidence>
<evidence type="ECO:0000256" key="10">
    <source>
        <dbReference type="ARBA" id="ARBA00022989"/>
    </source>
</evidence>
<proteinExistence type="inferred from homology"/>
<keyword evidence="11 20" id="KW-0472">Membrane</keyword>
<dbReference type="InterPro" id="IPR036597">
    <property type="entry name" value="Fido-like_dom_sf"/>
</dbReference>
<evidence type="ECO:0000256" key="3">
    <source>
        <dbReference type="ARBA" id="ARBA00022679"/>
    </source>
</evidence>
<dbReference type="Gene3D" id="1.25.40.10">
    <property type="entry name" value="Tetratricopeptide repeat domain"/>
    <property type="match status" value="1"/>
</dbReference>
<comment type="catalytic activity">
    <reaction evidence="15">
        <text>3-O-(5'-adenylyl)-L-threonyl-[protein] + H2O = L-threonyl-[protein] + AMP + H(+)</text>
        <dbReference type="Rhea" id="RHEA:55932"/>
        <dbReference type="Rhea" id="RHEA-COMP:11060"/>
        <dbReference type="Rhea" id="RHEA-COMP:13847"/>
        <dbReference type="ChEBI" id="CHEBI:15377"/>
        <dbReference type="ChEBI" id="CHEBI:15378"/>
        <dbReference type="ChEBI" id="CHEBI:30013"/>
        <dbReference type="ChEBI" id="CHEBI:138113"/>
        <dbReference type="ChEBI" id="CHEBI:456215"/>
    </reaction>
</comment>
<feature type="glycosylation site" description="N-linked (GlcNAc...) asparagine" evidence="19">
    <location>
        <position position="245"/>
    </location>
</feature>
<evidence type="ECO:0000256" key="2">
    <source>
        <dbReference type="ARBA" id="ARBA00009742"/>
    </source>
</evidence>
<feature type="transmembrane region" description="Helical" evidence="20">
    <location>
        <begin position="412"/>
        <end position="430"/>
    </location>
</feature>
<evidence type="ECO:0000313" key="22">
    <source>
        <dbReference type="EMBL" id="VDN57387.1"/>
    </source>
</evidence>
<dbReference type="InterPro" id="IPR003812">
    <property type="entry name" value="Fido"/>
</dbReference>
<dbReference type="STRING" id="318479.A0A0N4U853"/>
<feature type="binding site" evidence="17">
    <location>
        <position position="357"/>
    </location>
    <ligand>
        <name>ATP</name>
        <dbReference type="ChEBI" id="CHEBI:30616"/>
    </ligand>
</feature>
<sequence>MALRDIPNFIFVIFISVCVSIFVQVDFFILKNELGYFIDPLVIEPWSGADVVDSDVMISTSRYKSRKNKNSVAEANAALKAAITLRKKGNWRKAEIVIHHALSLAPMHPDILTEYGIITEIGKENIVEAEELYTRALHCKPDHREALIRRARTLPLVEEIDNQMLKKLHTKRAFFLRIPPTNSALRRAMRESYFLHIYHSVALEGNTMTLIQTRSLLESRMVVAGKSIVEHNEILGMDAALRFLNQSVVHIGHITADDIINIHRRVLSYVDPDWAGVYLKKLYNKKDFFFRKKFFSTEYIFFINIYYFQVYIHPFIDGNGRTARLLMNLILMQGGFPPIIIPVEARAEYYQALNTANGGDLRPFIRFIARQADSTLQVLKKKFFFHIFCLFRISLLIFVVKFYILTYIIVRFLIYYFLFLFLFQNLLFTIF</sequence>
<comment type="catalytic activity">
    <reaction evidence="14">
        <text>L-tyrosyl-[protein] + ATP = O-(5'-adenylyl)-L-tyrosyl-[protein] + diphosphate</text>
        <dbReference type="Rhea" id="RHEA:54288"/>
        <dbReference type="Rhea" id="RHEA-COMP:10136"/>
        <dbReference type="Rhea" id="RHEA-COMP:13846"/>
        <dbReference type="ChEBI" id="CHEBI:30616"/>
        <dbReference type="ChEBI" id="CHEBI:33019"/>
        <dbReference type="ChEBI" id="CHEBI:46858"/>
        <dbReference type="ChEBI" id="CHEBI:83624"/>
        <dbReference type="EC" id="2.7.7.108"/>
    </reaction>
</comment>
<evidence type="ECO:0000256" key="4">
    <source>
        <dbReference type="ARBA" id="ARBA00022692"/>
    </source>
</evidence>
<evidence type="ECO:0000259" key="21">
    <source>
        <dbReference type="PROSITE" id="PS51459"/>
    </source>
</evidence>
<name>A0A0N4U853_DRAME</name>
<reference evidence="22 24" key="2">
    <citation type="submission" date="2018-11" db="EMBL/GenBank/DDBJ databases">
        <authorList>
            <consortium name="Pathogen Informatics"/>
        </authorList>
    </citation>
    <scope>NUCLEOTIDE SEQUENCE [LARGE SCALE GENOMIC DNA]</scope>
</reference>
<evidence type="ECO:0000256" key="17">
    <source>
        <dbReference type="PIRSR" id="PIRSR640198-2"/>
    </source>
</evidence>
<keyword evidence="6" id="KW-0677">Repeat</keyword>
<keyword evidence="5" id="KW-0548">Nucleotidyltransferase</keyword>
<comment type="catalytic activity">
    <reaction evidence="13">
        <text>L-threonyl-[protein] + ATP = 3-O-(5'-adenylyl)-L-threonyl-[protein] + diphosphate</text>
        <dbReference type="Rhea" id="RHEA:54292"/>
        <dbReference type="Rhea" id="RHEA-COMP:11060"/>
        <dbReference type="Rhea" id="RHEA-COMP:13847"/>
        <dbReference type="ChEBI" id="CHEBI:30013"/>
        <dbReference type="ChEBI" id="CHEBI:30616"/>
        <dbReference type="ChEBI" id="CHEBI:33019"/>
        <dbReference type="ChEBI" id="CHEBI:138113"/>
        <dbReference type="EC" id="2.7.7.108"/>
    </reaction>
</comment>
<feature type="domain" description="Fido" evidence="21">
    <location>
        <begin position="254"/>
        <end position="370"/>
    </location>
</feature>
<evidence type="ECO:0000256" key="13">
    <source>
        <dbReference type="ARBA" id="ARBA00047939"/>
    </source>
</evidence>
<evidence type="ECO:0000313" key="25">
    <source>
        <dbReference type="WBParaSite" id="DME_0000320101-mRNA-1"/>
    </source>
</evidence>
<protein>
    <recommendedName>
        <fullName evidence="12">protein adenylyltransferase</fullName>
        <ecNumber evidence="12">2.7.7.108</ecNumber>
    </recommendedName>
</protein>
<evidence type="ECO:0000256" key="8">
    <source>
        <dbReference type="ARBA" id="ARBA00022803"/>
    </source>
</evidence>
<dbReference type="SUPFAM" id="SSF48452">
    <property type="entry name" value="TPR-like"/>
    <property type="match status" value="1"/>
</dbReference>
<evidence type="ECO:0000256" key="6">
    <source>
        <dbReference type="ARBA" id="ARBA00022737"/>
    </source>
</evidence>
<dbReference type="PROSITE" id="PS51459">
    <property type="entry name" value="FIDO"/>
    <property type="match status" value="1"/>
</dbReference>
<evidence type="ECO:0000256" key="1">
    <source>
        <dbReference type="ARBA" id="ARBA00004167"/>
    </source>
</evidence>
<keyword evidence="4 20" id="KW-0812">Transmembrane</keyword>
<evidence type="ECO:0000256" key="19">
    <source>
        <dbReference type="PIRSR" id="PIRSR640198-4"/>
    </source>
</evidence>
<evidence type="ECO:0000256" key="12">
    <source>
        <dbReference type="ARBA" id="ARBA00034531"/>
    </source>
</evidence>
<organism evidence="23 25">
    <name type="scientific">Dracunculus medinensis</name>
    <name type="common">Guinea worm</name>
    <dbReference type="NCBI Taxonomy" id="318479"/>
    <lineage>
        <taxon>Eukaryota</taxon>
        <taxon>Metazoa</taxon>
        <taxon>Ecdysozoa</taxon>
        <taxon>Nematoda</taxon>
        <taxon>Chromadorea</taxon>
        <taxon>Rhabditida</taxon>
        <taxon>Spirurina</taxon>
        <taxon>Dracunculoidea</taxon>
        <taxon>Dracunculidae</taxon>
        <taxon>Dracunculus</taxon>
    </lineage>
</organism>
<dbReference type="GO" id="GO:0016020">
    <property type="term" value="C:membrane"/>
    <property type="evidence" value="ECO:0007669"/>
    <property type="project" value="UniProtKB-SubCell"/>
</dbReference>
<keyword evidence="9 17" id="KW-0067">ATP-binding</keyword>
<dbReference type="Pfam" id="PF02661">
    <property type="entry name" value="Fic"/>
    <property type="match status" value="1"/>
</dbReference>
<dbReference type="GO" id="GO:0005524">
    <property type="term" value="F:ATP binding"/>
    <property type="evidence" value="ECO:0007669"/>
    <property type="project" value="UniProtKB-KW"/>
</dbReference>
<evidence type="ECO:0000256" key="5">
    <source>
        <dbReference type="ARBA" id="ARBA00022695"/>
    </source>
</evidence>
<evidence type="ECO:0000313" key="23">
    <source>
        <dbReference type="Proteomes" id="UP000038040"/>
    </source>
</evidence>
<dbReference type="Proteomes" id="UP000038040">
    <property type="component" value="Unplaced"/>
</dbReference>
<evidence type="ECO:0000256" key="18">
    <source>
        <dbReference type="PIRSR" id="PIRSR640198-3"/>
    </source>
</evidence>
<keyword evidence="10 20" id="KW-1133">Transmembrane helix</keyword>
<dbReference type="EC" id="2.7.7.108" evidence="12"/>
<dbReference type="AlphaFoldDB" id="A0A0N4U853"/>
<dbReference type="SUPFAM" id="SSF140931">
    <property type="entry name" value="Fic-like"/>
    <property type="match status" value="1"/>
</dbReference>
<feature type="binding site" evidence="17">
    <location>
        <begin position="317"/>
        <end position="324"/>
    </location>
    <ligand>
        <name>ATP</name>
        <dbReference type="ChEBI" id="CHEBI:30616"/>
    </ligand>
</feature>
<dbReference type="OrthoDB" id="439046at2759"/>
<feature type="transmembrane region" description="Helical" evidence="20">
    <location>
        <begin position="299"/>
        <end position="316"/>
    </location>
</feature>
<gene>
    <name evidence="22" type="ORF">DME_LOCUS7360</name>
</gene>
<dbReference type="InterPro" id="IPR040198">
    <property type="entry name" value="Fido_containing"/>
</dbReference>
<evidence type="ECO:0000256" key="15">
    <source>
        <dbReference type="ARBA" id="ARBA00049297"/>
    </source>
</evidence>
<reference evidence="25" key="1">
    <citation type="submission" date="2017-02" db="UniProtKB">
        <authorList>
            <consortium name="WormBaseParasite"/>
        </authorList>
    </citation>
    <scope>IDENTIFICATION</scope>
</reference>
<feature type="transmembrane region" description="Helical" evidence="20">
    <location>
        <begin position="383"/>
        <end position="405"/>
    </location>
</feature>
<evidence type="ECO:0000256" key="14">
    <source>
        <dbReference type="ARBA" id="ARBA00048696"/>
    </source>
</evidence>
<feature type="binding site" evidence="17">
    <location>
        <begin position="349"/>
        <end position="350"/>
    </location>
    <ligand>
        <name>ATP</name>
        <dbReference type="ChEBI" id="CHEBI:30616"/>
    </ligand>
</feature>
<feature type="site" description="Important for autoinhibition of adenylyltransferase activity" evidence="18">
    <location>
        <position position="204"/>
    </location>
</feature>
<comment type="similarity">
    <text evidence="2">Belongs to the fic family.</text>
</comment>
<evidence type="ECO:0000313" key="24">
    <source>
        <dbReference type="Proteomes" id="UP000274756"/>
    </source>
</evidence>
<keyword evidence="3" id="KW-0808">Transferase</keyword>
<dbReference type="InterPro" id="IPR011990">
    <property type="entry name" value="TPR-like_helical_dom_sf"/>
</dbReference>
<keyword evidence="7 17" id="KW-0547">Nucleotide-binding</keyword>
<dbReference type="EMBL" id="UYYG01001160">
    <property type="protein sequence ID" value="VDN57387.1"/>
    <property type="molecule type" value="Genomic_DNA"/>
</dbReference>
<evidence type="ECO:0000256" key="7">
    <source>
        <dbReference type="ARBA" id="ARBA00022741"/>
    </source>
</evidence>
<feature type="transmembrane region" description="Helical" evidence="20">
    <location>
        <begin position="6"/>
        <end position="30"/>
    </location>
</feature>